<proteinExistence type="predicted"/>
<sequence>MTAARQFRPMPYFYGFSTGRCRFDVPAVPVRTAGLVTKGAKTMRHPERRLLVAVDMERYSRRSNLQQYEAQQDFKQLLQMAARDVGLDRVTWTTQQAGDGELAILPRDVPEARVIGRFVPELDRRLRHHNSSRLPAARIRLRVAVHQGMVHLDGANGFPGNAVVHVCRLCEADPVRKALAAFPGAGVALVVSTEIYRDIVTEYPEQMRPERFRRVEIAHPDKDFREHAWLCVVDEDISSWEPSDASPVPPSPRPAERGTEERRRSPAERDRGAPSTGAQISTGDVHVRGQNAIGPNATAIGSVGRDVTFGADGGGR</sequence>
<dbReference type="Proteomes" id="UP000198215">
    <property type="component" value="Chromosome I"/>
</dbReference>
<accession>A0A1C5JUD5</accession>
<dbReference type="AlphaFoldDB" id="A0A1C5JUD5"/>
<evidence type="ECO:0000313" key="3">
    <source>
        <dbReference type="Proteomes" id="UP000198215"/>
    </source>
</evidence>
<evidence type="ECO:0000313" key="2">
    <source>
        <dbReference type="EMBL" id="SCG74128.1"/>
    </source>
</evidence>
<feature type="region of interest" description="Disordered" evidence="1">
    <location>
        <begin position="239"/>
        <end position="316"/>
    </location>
</feature>
<evidence type="ECO:0000256" key="1">
    <source>
        <dbReference type="SAM" id="MobiDB-lite"/>
    </source>
</evidence>
<evidence type="ECO:0008006" key="4">
    <source>
        <dbReference type="Google" id="ProtNLM"/>
    </source>
</evidence>
<gene>
    <name evidence="2" type="ORF">GA0070614_5377</name>
</gene>
<dbReference type="InterPro" id="IPR029787">
    <property type="entry name" value="Nucleotide_cyclase"/>
</dbReference>
<name>A0A1C5JUD5_9ACTN</name>
<protein>
    <recommendedName>
        <fullName evidence="4">Guanylate cyclase domain-containing protein</fullName>
    </recommendedName>
</protein>
<keyword evidence="3" id="KW-1185">Reference proteome</keyword>
<dbReference type="EMBL" id="LT607753">
    <property type="protein sequence ID" value="SCG74128.1"/>
    <property type="molecule type" value="Genomic_DNA"/>
</dbReference>
<dbReference type="Gene3D" id="3.30.70.1230">
    <property type="entry name" value="Nucleotide cyclase"/>
    <property type="match status" value="1"/>
</dbReference>
<reference evidence="3" key="1">
    <citation type="submission" date="2016-06" db="EMBL/GenBank/DDBJ databases">
        <authorList>
            <person name="Varghese N."/>
            <person name="Submissions Spin"/>
        </authorList>
    </citation>
    <scope>NUCLEOTIDE SEQUENCE [LARGE SCALE GENOMIC DNA]</scope>
    <source>
        <strain evidence="3">DSM 45161</strain>
    </source>
</reference>
<feature type="compositionally biased region" description="Basic and acidic residues" evidence="1">
    <location>
        <begin position="254"/>
        <end position="272"/>
    </location>
</feature>
<organism evidence="2 3">
    <name type="scientific">Micromonospora coxensis</name>
    <dbReference type="NCBI Taxonomy" id="356852"/>
    <lineage>
        <taxon>Bacteria</taxon>
        <taxon>Bacillati</taxon>
        <taxon>Actinomycetota</taxon>
        <taxon>Actinomycetes</taxon>
        <taxon>Micromonosporales</taxon>
        <taxon>Micromonosporaceae</taxon>
        <taxon>Micromonospora</taxon>
    </lineage>
</organism>